<dbReference type="EMBL" id="JARXVE010000004">
    <property type="protein sequence ID" value="MDH6196535.1"/>
    <property type="molecule type" value="Genomic_DNA"/>
</dbReference>
<gene>
    <name evidence="2" type="ORF">M2272_003178</name>
</gene>
<proteinExistence type="predicted"/>
<sequence length="79" mass="7874">MKMPVKFVAPWLAAAAITGAVALAPIASAAPGPASPGPVAGTDPLVPYGTDPAVPYRLGYIDSNHDEANTTSGGVDLPF</sequence>
<protein>
    <submittedName>
        <fullName evidence="2">Uncharacterized protein</fullName>
    </submittedName>
</protein>
<comment type="caution">
    <text evidence="2">The sequence shown here is derived from an EMBL/GenBank/DDBJ whole genome shotgun (WGS) entry which is preliminary data.</text>
</comment>
<keyword evidence="1" id="KW-0732">Signal</keyword>
<organism evidence="2 3">
    <name type="scientific">Mycolicibacterium frederiksbergense</name>
    <dbReference type="NCBI Taxonomy" id="117567"/>
    <lineage>
        <taxon>Bacteria</taxon>
        <taxon>Bacillati</taxon>
        <taxon>Actinomycetota</taxon>
        <taxon>Actinomycetes</taxon>
        <taxon>Mycobacteriales</taxon>
        <taxon>Mycobacteriaceae</taxon>
        <taxon>Mycolicibacterium</taxon>
    </lineage>
</organism>
<evidence type="ECO:0000313" key="3">
    <source>
        <dbReference type="Proteomes" id="UP001160130"/>
    </source>
</evidence>
<feature type="signal peptide" evidence="1">
    <location>
        <begin position="1"/>
        <end position="29"/>
    </location>
</feature>
<evidence type="ECO:0000313" key="2">
    <source>
        <dbReference type="EMBL" id="MDH6196535.1"/>
    </source>
</evidence>
<evidence type="ECO:0000256" key="1">
    <source>
        <dbReference type="SAM" id="SignalP"/>
    </source>
</evidence>
<feature type="chain" id="PRO_5046036993" evidence="1">
    <location>
        <begin position="30"/>
        <end position="79"/>
    </location>
</feature>
<reference evidence="2 3" key="1">
    <citation type="submission" date="2023-04" db="EMBL/GenBank/DDBJ databases">
        <title>Forest soil microbial communities from Buena Vista Peninsula, Colon Province, Panama.</title>
        <authorList>
            <person name="Bouskill N."/>
        </authorList>
    </citation>
    <scope>NUCLEOTIDE SEQUENCE [LARGE SCALE GENOMIC DNA]</scope>
    <source>
        <strain evidence="2 3">AC80</strain>
    </source>
</reference>
<keyword evidence="3" id="KW-1185">Reference proteome</keyword>
<accession>A0ABT6L3E6</accession>
<dbReference type="RefSeq" id="WP_280833135.1">
    <property type="nucleotide sequence ID" value="NZ_JARXVE010000004.1"/>
</dbReference>
<dbReference type="Proteomes" id="UP001160130">
    <property type="component" value="Unassembled WGS sequence"/>
</dbReference>
<name>A0ABT6L3E6_9MYCO</name>